<gene>
    <name evidence="1" type="ordered locus">TREPR_1064</name>
</gene>
<dbReference type="OrthoDB" id="3826968at2"/>
<dbReference type="AlphaFoldDB" id="F5YHD7"/>
<evidence type="ECO:0008006" key="3">
    <source>
        <dbReference type="Google" id="ProtNLM"/>
    </source>
</evidence>
<dbReference type="PANTHER" id="PTHR40036">
    <property type="entry name" value="MACROCIN O-METHYLTRANSFERASE"/>
    <property type="match status" value="1"/>
</dbReference>
<name>F5YHD7_TREPZ</name>
<evidence type="ECO:0000313" key="2">
    <source>
        <dbReference type="Proteomes" id="UP000009223"/>
    </source>
</evidence>
<evidence type="ECO:0000313" key="1">
    <source>
        <dbReference type="EMBL" id="AEF83847.1"/>
    </source>
</evidence>
<dbReference type="eggNOG" id="COG4122">
    <property type="taxonomic scope" value="Bacteria"/>
</dbReference>
<dbReference type="STRING" id="545694.TREPR_1064"/>
<reference evidence="2" key="1">
    <citation type="submission" date="2009-12" db="EMBL/GenBank/DDBJ databases">
        <title>Complete sequence of Treponema primitia strain ZAS-2.</title>
        <authorList>
            <person name="Tetu S.G."/>
            <person name="Matson E."/>
            <person name="Ren Q."/>
            <person name="Seshadri R."/>
            <person name="Elbourne L."/>
            <person name="Hassan K.A."/>
            <person name="Durkin A."/>
            <person name="Radune D."/>
            <person name="Mohamoud Y."/>
            <person name="Shay R."/>
            <person name="Jin S."/>
            <person name="Zhang X."/>
            <person name="Lucey K."/>
            <person name="Ballor N.R."/>
            <person name="Ottesen E."/>
            <person name="Rosenthal R."/>
            <person name="Allen A."/>
            <person name="Leadbetter J.R."/>
            <person name="Paulsen I.T."/>
        </authorList>
    </citation>
    <scope>NUCLEOTIDE SEQUENCE [LARGE SCALE GENOMIC DNA]</scope>
    <source>
        <strain evidence="2">ATCC BAA-887 / DSM 12427 / ZAS-2</strain>
    </source>
</reference>
<dbReference type="PANTHER" id="PTHR40036:SF1">
    <property type="entry name" value="MACROCIN O-METHYLTRANSFERASE"/>
    <property type="match status" value="1"/>
</dbReference>
<dbReference type="Proteomes" id="UP000009223">
    <property type="component" value="Chromosome"/>
</dbReference>
<organism evidence="1 2">
    <name type="scientific">Treponema primitia (strain ATCC BAA-887 / DSM 12427 / ZAS-2)</name>
    <dbReference type="NCBI Taxonomy" id="545694"/>
    <lineage>
        <taxon>Bacteria</taxon>
        <taxon>Pseudomonadati</taxon>
        <taxon>Spirochaetota</taxon>
        <taxon>Spirochaetia</taxon>
        <taxon>Spirochaetales</taxon>
        <taxon>Treponemataceae</taxon>
        <taxon>Treponema</taxon>
    </lineage>
</organism>
<dbReference type="InterPro" id="IPR008884">
    <property type="entry name" value="TylF_MeTrfase"/>
</dbReference>
<proteinExistence type="predicted"/>
<keyword evidence="2" id="KW-1185">Reference proteome</keyword>
<dbReference type="InterPro" id="IPR029063">
    <property type="entry name" value="SAM-dependent_MTases_sf"/>
</dbReference>
<reference evidence="1 2" key="2">
    <citation type="journal article" date="2011" name="ISME J.">
        <title>RNA-seq reveals cooperative metabolic interactions between two termite-gut spirochete species in co-culture.</title>
        <authorList>
            <person name="Rosenthal A.Z."/>
            <person name="Matson E.G."/>
            <person name="Eldar A."/>
            <person name="Leadbetter J.R."/>
        </authorList>
    </citation>
    <scope>NUCLEOTIDE SEQUENCE [LARGE SCALE GENOMIC DNA]</scope>
    <source>
        <strain evidence="2">ATCC BAA-887 / DSM 12427 / ZAS-2</strain>
    </source>
</reference>
<dbReference type="HOGENOM" id="CLU_070011_1_0_12"/>
<dbReference type="Gene3D" id="3.40.50.150">
    <property type="entry name" value="Vaccinia Virus protein VP39"/>
    <property type="match status" value="1"/>
</dbReference>
<dbReference type="KEGG" id="tpi:TREPR_1064"/>
<accession>F5YHD7</accession>
<sequence>MIGKLVLTAINRLVNNIILGRVRNNLVYKDDFVRNSSLELVAYEIFEKKLLGCVAELGVFRGEFAQLINTLFPERKLYLFDTFEGFDHRDVKIEIENGFSTAKKQDYYNSSVDLVLDKMKYPESCIVKKGYFPETITDVEEKFVFVSIDVDLYEPIYNGLLFFYPRLQHGGYIFVHDYNNISFGGAKAAVQKFAREFNISYFPLSDGCGTAVFVK</sequence>
<protein>
    <recommendedName>
        <fullName evidence="3">Methyltransferase</fullName>
    </recommendedName>
</protein>
<dbReference type="EMBL" id="CP001843">
    <property type="protein sequence ID" value="AEF83847.1"/>
    <property type="molecule type" value="Genomic_DNA"/>
</dbReference>
<dbReference type="Pfam" id="PF05711">
    <property type="entry name" value="TylF"/>
    <property type="match status" value="1"/>
</dbReference>